<feature type="transmembrane region" description="Helical" evidence="14">
    <location>
        <begin position="264"/>
        <end position="281"/>
    </location>
</feature>
<dbReference type="GO" id="GO:0005886">
    <property type="term" value="C:plasma membrane"/>
    <property type="evidence" value="ECO:0007669"/>
    <property type="project" value="UniProtKB-SubCell"/>
</dbReference>
<dbReference type="InterPro" id="IPR039261">
    <property type="entry name" value="FNR_nucleotide-bd"/>
</dbReference>
<protein>
    <recommendedName>
        <fullName evidence="3">ferric-chelate reductase (NADPH)</fullName>
        <ecNumber evidence="3">1.16.1.9</ecNumber>
    </recommendedName>
</protein>
<evidence type="ECO:0000259" key="15">
    <source>
        <dbReference type="PROSITE" id="PS51384"/>
    </source>
</evidence>
<keyword evidence="5" id="KW-1003">Cell membrane</keyword>
<keyword evidence="11 14" id="KW-0472">Membrane</keyword>
<feature type="transmembrane region" description="Helical" evidence="14">
    <location>
        <begin position="55"/>
        <end position="78"/>
    </location>
</feature>
<dbReference type="SUPFAM" id="SSF63380">
    <property type="entry name" value="Riboflavin synthase domain-like"/>
    <property type="match status" value="1"/>
</dbReference>
<dbReference type="InterPro" id="IPR013121">
    <property type="entry name" value="Fe_red_NAD-bd_6"/>
</dbReference>
<evidence type="ECO:0000256" key="4">
    <source>
        <dbReference type="ARBA" id="ARBA00022448"/>
    </source>
</evidence>
<evidence type="ECO:0000256" key="2">
    <source>
        <dbReference type="ARBA" id="ARBA00006278"/>
    </source>
</evidence>
<feature type="transmembrane region" description="Helical" evidence="14">
    <location>
        <begin position="293"/>
        <end position="310"/>
    </location>
</feature>
<dbReference type="Pfam" id="PF01794">
    <property type="entry name" value="Ferric_reduct"/>
    <property type="match status" value="1"/>
</dbReference>
<evidence type="ECO:0000256" key="5">
    <source>
        <dbReference type="ARBA" id="ARBA00022475"/>
    </source>
</evidence>
<feature type="region of interest" description="Disordered" evidence="13">
    <location>
        <begin position="536"/>
        <end position="568"/>
    </location>
</feature>
<evidence type="ECO:0000313" key="16">
    <source>
        <dbReference type="EMBL" id="BCS30421.1"/>
    </source>
</evidence>
<evidence type="ECO:0000256" key="1">
    <source>
        <dbReference type="ARBA" id="ARBA00004651"/>
    </source>
</evidence>
<dbReference type="PANTHER" id="PTHR32361">
    <property type="entry name" value="FERRIC/CUPRIC REDUCTASE TRANSMEMBRANE COMPONENT"/>
    <property type="match status" value="1"/>
</dbReference>
<keyword evidence="10" id="KW-0406">Ion transport</keyword>
<gene>
    <name evidence="16" type="ORF">APUU_80724A</name>
</gene>
<evidence type="ECO:0000256" key="8">
    <source>
        <dbReference type="ARBA" id="ARBA00022989"/>
    </source>
</evidence>
<dbReference type="OrthoDB" id="17725at2759"/>
<dbReference type="GO" id="GO:0006879">
    <property type="term" value="P:intracellular iron ion homeostasis"/>
    <property type="evidence" value="ECO:0007669"/>
    <property type="project" value="TreeGrafter"/>
</dbReference>
<proteinExistence type="inferred from homology"/>
<dbReference type="EC" id="1.16.1.9" evidence="3"/>
<dbReference type="PANTHER" id="PTHR32361:SF23">
    <property type="entry name" value="FERRIC-CHELATE REDUCTASE"/>
    <property type="match status" value="1"/>
</dbReference>
<dbReference type="SUPFAM" id="SSF52343">
    <property type="entry name" value="Ferredoxin reductase-like, C-terminal NADP-linked domain"/>
    <property type="match status" value="1"/>
</dbReference>
<dbReference type="AlphaFoldDB" id="A0A7R7XZ67"/>
<dbReference type="SFLD" id="SFLDS00052">
    <property type="entry name" value="Ferric_Reductase_Domain"/>
    <property type="match status" value="1"/>
</dbReference>
<dbReference type="PROSITE" id="PS51384">
    <property type="entry name" value="FAD_FR"/>
    <property type="match status" value="1"/>
</dbReference>
<sequence>MMNMDMDMDMDQPSGLPWLDTPVMLHSSRADTCKMTPEQCVYRSGHWRYWYQADIVYALNTVYFLCATVGVFAILHFAGRYAPARVRENSLWKKGTAAARFLAYRGVRIPVLGYWGASLGVVVLILIGVVFFLAMSLGPRPYYWPNTDTVSYGSSPPIATRTGWMAVALLPFVLVLGAKANLISALTGVPHEKLQVFHHWTSYAMFVLALIHTFPFIVYHIQQGDMVSEWKTSVVYWTGVAALIPQAYLTFMSLPAIRNRYYEFFKATHFIVALLFILFFFFHCDFRLSSWDYFIAAGSLYMFSLLTSLIRTHLINGRHTATLTLLPCGLLQIRIPTIINWTPGQHVFIRFSSPRTGIALHSLTSHPFTICSTSHNIQEANKANEMIFYIKPKRGITGRLGKIASKSPGSGHNVLVDGPYGGIEPTNIARSESAVIISGGSGGGFSLAVFETALQLFKTDCCNPNQTVDAAEKGKKTIRVVFATQSEDVARWYREEVESLLALHGAADIDINVSIHVTSPSYSSPDTNHLGIEQKEQAAGNKSKPEESVEPISSSSEALSETHNADENANTSANAFAKGRPNLPRVVASSTESGVGKRVALFVCGPASMLNDVRNAAALEQERILRGGSGGDVYLHSESFSW</sequence>
<dbReference type="InterPro" id="IPR017927">
    <property type="entry name" value="FAD-bd_FR_type"/>
</dbReference>
<evidence type="ECO:0000256" key="6">
    <source>
        <dbReference type="ARBA" id="ARBA00022692"/>
    </source>
</evidence>
<comment type="subcellular location">
    <subcellularLocation>
        <location evidence="1">Cell membrane</location>
        <topology evidence="1">Multi-pass membrane protein</topology>
    </subcellularLocation>
</comment>
<comment type="catalytic activity">
    <reaction evidence="12">
        <text>2 a Fe(II)-siderophore + NADP(+) + H(+) = 2 a Fe(III)-siderophore + NADPH</text>
        <dbReference type="Rhea" id="RHEA:28795"/>
        <dbReference type="Rhea" id="RHEA-COMP:11342"/>
        <dbReference type="Rhea" id="RHEA-COMP:11344"/>
        <dbReference type="ChEBI" id="CHEBI:15378"/>
        <dbReference type="ChEBI" id="CHEBI:29033"/>
        <dbReference type="ChEBI" id="CHEBI:29034"/>
        <dbReference type="ChEBI" id="CHEBI:57783"/>
        <dbReference type="ChEBI" id="CHEBI:58349"/>
        <dbReference type="EC" id="1.16.1.9"/>
    </reaction>
</comment>
<dbReference type="RefSeq" id="XP_041562607.1">
    <property type="nucleotide sequence ID" value="XM_041697037.1"/>
</dbReference>
<dbReference type="InterPro" id="IPR013112">
    <property type="entry name" value="FAD-bd_8"/>
</dbReference>
<evidence type="ECO:0000313" key="17">
    <source>
        <dbReference type="Proteomes" id="UP000654913"/>
    </source>
</evidence>
<evidence type="ECO:0000256" key="13">
    <source>
        <dbReference type="SAM" id="MobiDB-lite"/>
    </source>
</evidence>
<dbReference type="GeneID" id="64980418"/>
<feature type="transmembrane region" description="Helical" evidence="14">
    <location>
        <begin position="112"/>
        <end position="138"/>
    </location>
</feature>
<dbReference type="SFLD" id="SFLDG01168">
    <property type="entry name" value="Ferric_reductase_subgroup_(FRE"/>
    <property type="match status" value="1"/>
</dbReference>
<dbReference type="InterPro" id="IPR017938">
    <property type="entry name" value="Riboflavin_synthase-like_b-brl"/>
</dbReference>
<dbReference type="EMBL" id="AP024450">
    <property type="protein sequence ID" value="BCS30421.1"/>
    <property type="molecule type" value="Genomic_DNA"/>
</dbReference>
<dbReference type="Gene3D" id="3.40.50.80">
    <property type="entry name" value="Nucleotide-binding domain of ferredoxin-NADP reductase (FNR) module"/>
    <property type="match status" value="1"/>
</dbReference>
<reference evidence="16" key="2">
    <citation type="submission" date="2021-02" db="EMBL/GenBank/DDBJ databases">
        <title>Aspergillus puulaauensis MK2 genome sequence.</title>
        <authorList>
            <person name="Futagami T."/>
            <person name="Mori K."/>
            <person name="Kadooka C."/>
            <person name="Tanaka T."/>
        </authorList>
    </citation>
    <scope>NUCLEOTIDE SEQUENCE</scope>
    <source>
        <strain evidence="16">MK2</strain>
    </source>
</reference>
<dbReference type="Proteomes" id="UP000654913">
    <property type="component" value="Chromosome 8"/>
</dbReference>
<keyword evidence="7" id="KW-0249">Electron transport</keyword>
<evidence type="ECO:0000256" key="14">
    <source>
        <dbReference type="SAM" id="Phobius"/>
    </source>
</evidence>
<dbReference type="Pfam" id="PF08022">
    <property type="entry name" value="FAD_binding_8"/>
    <property type="match status" value="1"/>
</dbReference>
<dbReference type="GO" id="GO:0052851">
    <property type="term" value="F:ferric-chelate reductase (NADPH) activity"/>
    <property type="evidence" value="ECO:0007669"/>
    <property type="project" value="UniProtKB-EC"/>
</dbReference>
<dbReference type="GO" id="GO:0015677">
    <property type="term" value="P:copper ion import"/>
    <property type="evidence" value="ECO:0007669"/>
    <property type="project" value="TreeGrafter"/>
</dbReference>
<evidence type="ECO:0000256" key="7">
    <source>
        <dbReference type="ARBA" id="ARBA00022982"/>
    </source>
</evidence>
<name>A0A7R7XZ67_9EURO</name>
<feature type="compositionally biased region" description="Low complexity" evidence="13">
    <location>
        <begin position="550"/>
        <end position="561"/>
    </location>
</feature>
<dbReference type="Pfam" id="PF08030">
    <property type="entry name" value="NAD_binding_6"/>
    <property type="match status" value="1"/>
</dbReference>
<reference evidence="16" key="1">
    <citation type="submission" date="2021-01" db="EMBL/GenBank/DDBJ databases">
        <authorList>
            <consortium name="Aspergillus puulaauensis MK2 genome sequencing consortium"/>
            <person name="Kazuki M."/>
            <person name="Futagami T."/>
        </authorList>
    </citation>
    <scope>NUCLEOTIDE SEQUENCE</scope>
    <source>
        <strain evidence="16">MK2</strain>
    </source>
</reference>
<dbReference type="KEGG" id="apuu:APUU_80724A"/>
<keyword evidence="8 14" id="KW-1133">Transmembrane helix</keyword>
<dbReference type="InterPro" id="IPR013130">
    <property type="entry name" value="Fe3_Rdtase_TM_dom"/>
</dbReference>
<dbReference type="GO" id="GO:0006826">
    <property type="term" value="P:iron ion transport"/>
    <property type="evidence" value="ECO:0007669"/>
    <property type="project" value="TreeGrafter"/>
</dbReference>
<dbReference type="CDD" id="cd06186">
    <property type="entry name" value="NOX_Duox_like_FAD_NADP"/>
    <property type="match status" value="1"/>
</dbReference>
<feature type="transmembrane region" description="Helical" evidence="14">
    <location>
        <begin position="203"/>
        <end position="222"/>
    </location>
</feature>
<feature type="domain" description="FAD-binding FR-type" evidence="15">
    <location>
        <begin position="301"/>
        <end position="426"/>
    </location>
</feature>
<accession>A0A7R7XZ67</accession>
<organism evidence="16 17">
    <name type="scientific">Aspergillus puulaauensis</name>
    <dbReference type="NCBI Taxonomy" id="1220207"/>
    <lineage>
        <taxon>Eukaryota</taxon>
        <taxon>Fungi</taxon>
        <taxon>Dikarya</taxon>
        <taxon>Ascomycota</taxon>
        <taxon>Pezizomycotina</taxon>
        <taxon>Eurotiomycetes</taxon>
        <taxon>Eurotiomycetidae</taxon>
        <taxon>Eurotiales</taxon>
        <taxon>Aspergillaceae</taxon>
        <taxon>Aspergillus</taxon>
    </lineage>
</organism>
<keyword evidence="9" id="KW-0560">Oxidoreductase</keyword>
<evidence type="ECO:0000256" key="12">
    <source>
        <dbReference type="ARBA" id="ARBA00048483"/>
    </source>
</evidence>
<evidence type="ECO:0000256" key="11">
    <source>
        <dbReference type="ARBA" id="ARBA00023136"/>
    </source>
</evidence>
<feature type="transmembrane region" description="Helical" evidence="14">
    <location>
        <begin position="234"/>
        <end position="257"/>
    </location>
</feature>
<keyword evidence="4" id="KW-0813">Transport</keyword>
<evidence type="ECO:0000256" key="9">
    <source>
        <dbReference type="ARBA" id="ARBA00023002"/>
    </source>
</evidence>
<feature type="transmembrane region" description="Helical" evidence="14">
    <location>
        <begin position="158"/>
        <end position="182"/>
    </location>
</feature>
<dbReference type="InterPro" id="IPR051410">
    <property type="entry name" value="Ferric/Cupric_Reductase"/>
</dbReference>
<evidence type="ECO:0000256" key="3">
    <source>
        <dbReference type="ARBA" id="ARBA00012668"/>
    </source>
</evidence>
<comment type="similarity">
    <text evidence="2">Belongs to the ferric reductase (FRE) family.</text>
</comment>
<evidence type="ECO:0000256" key="10">
    <source>
        <dbReference type="ARBA" id="ARBA00023065"/>
    </source>
</evidence>
<keyword evidence="6 14" id="KW-0812">Transmembrane</keyword>
<keyword evidence="17" id="KW-1185">Reference proteome</keyword>